<dbReference type="SUPFAM" id="SSF56112">
    <property type="entry name" value="Protein kinase-like (PK-like)"/>
    <property type="match status" value="1"/>
</dbReference>
<gene>
    <name evidence="1" type="ORF">C1645_819372</name>
</gene>
<dbReference type="AlphaFoldDB" id="A0A397T4X6"/>
<organism evidence="1 2">
    <name type="scientific">Glomus cerebriforme</name>
    <dbReference type="NCBI Taxonomy" id="658196"/>
    <lineage>
        <taxon>Eukaryota</taxon>
        <taxon>Fungi</taxon>
        <taxon>Fungi incertae sedis</taxon>
        <taxon>Mucoromycota</taxon>
        <taxon>Glomeromycotina</taxon>
        <taxon>Glomeromycetes</taxon>
        <taxon>Glomerales</taxon>
        <taxon>Glomeraceae</taxon>
        <taxon>Glomus</taxon>
    </lineage>
</organism>
<proteinExistence type="predicted"/>
<name>A0A397T4X6_9GLOM</name>
<keyword evidence="2" id="KW-1185">Reference proteome</keyword>
<protein>
    <recommendedName>
        <fullName evidence="3">Protein kinase domain-containing protein</fullName>
    </recommendedName>
</protein>
<evidence type="ECO:0000313" key="2">
    <source>
        <dbReference type="Proteomes" id="UP000265703"/>
    </source>
</evidence>
<dbReference type="InterPro" id="IPR011009">
    <property type="entry name" value="Kinase-like_dom_sf"/>
</dbReference>
<evidence type="ECO:0008006" key="3">
    <source>
        <dbReference type="Google" id="ProtNLM"/>
    </source>
</evidence>
<evidence type="ECO:0000313" key="1">
    <source>
        <dbReference type="EMBL" id="RIA93400.1"/>
    </source>
</evidence>
<dbReference type="EMBL" id="QKYT01000104">
    <property type="protein sequence ID" value="RIA93400.1"/>
    <property type="molecule type" value="Genomic_DNA"/>
</dbReference>
<dbReference type="OrthoDB" id="2331397at2759"/>
<accession>A0A397T4X6</accession>
<comment type="caution">
    <text evidence="1">The sequence shown here is derived from an EMBL/GenBank/DDBJ whole genome shotgun (WGS) entry which is preliminary data.</text>
</comment>
<sequence>MVKCYGISQDPITKKYLLVTNLEKGYLSNGLKMIYEAGFVHRNLYADNILIGYDEIKICKGRRPNIGNETLECYKELMERCWDSDPSKDLQLLNYII</sequence>
<dbReference type="Proteomes" id="UP000265703">
    <property type="component" value="Unassembled WGS sequence"/>
</dbReference>
<reference evidence="1 2" key="1">
    <citation type="submission" date="2018-06" db="EMBL/GenBank/DDBJ databases">
        <title>Comparative genomics reveals the genomic features of Rhizophagus irregularis, R. cerebriforme, R. diaphanum and Gigaspora rosea, and their symbiotic lifestyle signature.</title>
        <authorList>
            <person name="Morin E."/>
            <person name="San Clemente H."/>
            <person name="Chen E.C.H."/>
            <person name="De La Providencia I."/>
            <person name="Hainaut M."/>
            <person name="Kuo A."/>
            <person name="Kohler A."/>
            <person name="Murat C."/>
            <person name="Tang N."/>
            <person name="Roy S."/>
            <person name="Loubradou J."/>
            <person name="Henrissat B."/>
            <person name="Grigoriev I.V."/>
            <person name="Corradi N."/>
            <person name="Roux C."/>
            <person name="Martin F.M."/>
        </authorList>
    </citation>
    <scope>NUCLEOTIDE SEQUENCE [LARGE SCALE GENOMIC DNA]</scope>
    <source>
        <strain evidence="1 2">DAOM 227022</strain>
    </source>
</reference>